<protein>
    <submittedName>
        <fullName evidence="2">Uncharacterized protein</fullName>
    </submittedName>
</protein>
<dbReference type="AlphaFoldDB" id="A0A0A9HFJ9"/>
<accession>A0A0A9HFJ9</accession>
<name>A0A0A9HFJ9_ARUDO</name>
<reference evidence="2" key="2">
    <citation type="journal article" date="2015" name="Data Brief">
        <title>Shoot transcriptome of the giant reed, Arundo donax.</title>
        <authorList>
            <person name="Barrero R.A."/>
            <person name="Guerrero F.D."/>
            <person name="Moolhuijzen P."/>
            <person name="Goolsby J.A."/>
            <person name="Tidwell J."/>
            <person name="Bellgard S.E."/>
            <person name="Bellgard M.I."/>
        </authorList>
    </citation>
    <scope>NUCLEOTIDE SEQUENCE</scope>
    <source>
        <tissue evidence="2">Shoot tissue taken approximately 20 cm above the soil surface</tissue>
    </source>
</reference>
<evidence type="ECO:0000313" key="2">
    <source>
        <dbReference type="EMBL" id="JAE31678.1"/>
    </source>
</evidence>
<sequence length="31" mass="3664">MSKEPRKRKEECDEEKDAGCSNKSTCRKFKD</sequence>
<reference evidence="2" key="1">
    <citation type="submission" date="2014-09" db="EMBL/GenBank/DDBJ databases">
        <authorList>
            <person name="Magalhaes I.L.F."/>
            <person name="Oliveira U."/>
            <person name="Santos F.R."/>
            <person name="Vidigal T.H.D.A."/>
            <person name="Brescovit A.D."/>
            <person name="Santos A.J."/>
        </authorList>
    </citation>
    <scope>NUCLEOTIDE SEQUENCE</scope>
    <source>
        <tissue evidence="2">Shoot tissue taken approximately 20 cm above the soil surface</tissue>
    </source>
</reference>
<feature type="region of interest" description="Disordered" evidence="1">
    <location>
        <begin position="1"/>
        <end position="31"/>
    </location>
</feature>
<proteinExistence type="predicted"/>
<dbReference type="EMBL" id="GBRH01166218">
    <property type="protein sequence ID" value="JAE31678.1"/>
    <property type="molecule type" value="Transcribed_RNA"/>
</dbReference>
<feature type="compositionally biased region" description="Basic and acidic residues" evidence="1">
    <location>
        <begin position="1"/>
        <end position="11"/>
    </location>
</feature>
<organism evidence="2">
    <name type="scientific">Arundo donax</name>
    <name type="common">Giant reed</name>
    <name type="synonym">Donax arundinaceus</name>
    <dbReference type="NCBI Taxonomy" id="35708"/>
    <lineage>
        <taxon>Eukaryota</taxon>
        <taxon>Viridiplantae</taxon>
        <taxon>Streptophyta</taxon>
        <taxon>Embryophyta</taxon>
        <taxon>Tracheophyta</taxon>
        <taxon>Spermatophyta</taxon>
        <taxon>Magnoliopsida</taxon>
        <taxon>Liliopsida</taxon>
        <taxon>Poales</taxon>
        <taxon>Poaceae</taxon>
        <taxon>PACMAD clade</taxon>
        <taxon>Arundinoideae</taxon>
        <taxon>Arundineae</taxon>
        <taxon>Arundo</taxon>
    </lineage>
</organism>
<evidence type="ECO:0000256" key="1">
    <source>
        <dbReference type="SAM" id="MobiDB-lite"/>
    </source>
</evidence>